<organism evidence="2 3">
    <name type="scientific">Legionella beliardensis</name>
    <dbReference type="NCBI Taxonomy" id="91822"/>
    <lineage>
        <taxon>Bacteria</taxon>
        <taxon>Pseudomonadati</taxon>
        <taxon>Pseudomonadota</taxon>
        <taxon>Gammaproteobacteria</taxon>
        <taxon>Legionellales</taxon>
        <taxon>Legionellaceae</taxon>
        <taxon>Legionella</taxon>
    </lineage>
</organism>
<dbReference type="Pfam" id="PF23129">
    <property type="entry name" value="DotZ"/>
    <property type="match status" value="1"/>
</dbReference>
<name>A0A378I2B2_9GAMM</name>
<dbReference type="EMBL" id="UGNV01000001">
    <property type="protein sequence ID" value="STX29133.1"/>
    <property type="molecule type" value="Genomic_DNA"/>
</dbReference>
<dbReference type="Proteomes" id="UP000254968">
    <property type="component" value="Unassembled WGS sequence"/>
</dbReference>
<evidence type="ECO:0000313" key="3">
    <source>
        <dbReference type="Proteomes" id="UP000254968"/>
    </source>
</evidence>
<evidence type="ECO:0000313" key="2">
    <source>
        <dbReference type="EMBL" id="STX29133.1"/>
    </source>
</evidence>
<dbReference type="InterPro" id="IPR049719">
    <property type="entry name" value="DotZ-like"/>
</dbReference>
<feature type="coiled-coil region" evidence="1">
    <location>
        <begin position="103"/>
        <end position="170"/>
    </location>
</feature>
<proteinExistence type="predicted"/>
<protein>
    <submittedName>
        <fullName evidence="2">Uncharacterized protein</fullName>
    </submittedName>
</protein>
<reference evidence="2 3" key="1">
    <citation type="submission" date="2018-06" db="EMBL/GenBank/DDBJ databases">
        <authorList>
            <consortium name="Pathogen Informatics"/>
            <person name="Doyle S."/>
        </authorList>
    </citation>
    <scope>NUCLEOTIDE SEQUENCE [LARGE SCALE GENOMIC DNA]</scope>
    <source>
        <strain evidence="2 3">NCTC13315</strain>
    </source>
</reference>
<dbReference type="CDD" id="cd22644">
    <property type="entry name" value="DotZ"/>
    <property type="match status" value="1"/>
</dbReference>
<gene>
    <name evidence="2" type="ORF">NCTC13315_01668</name>
</gene>
<accession>A0A378I2B2</accession>
<sequence length="287" mass="33185">MSEQSENELTGWFSTYGLITAQRILERYRIKLPQEDLLCALKIPDTFYNQLLRLPFRHVFNGIIFQQAQDYQLYAQKLIIDYLLSGESGKEEGSPGTSARAELEKERQLLIDLNKDFHELELEHEKLIAGSQAILIKKAQAWHAKLMTIAKELKKELQALKIKKSETAIAQALTALLCNFNFKDKPSDWRRAEQILGVSLGNEERAKITDKINELAAYTEDSEDNLADFAQQIASMGRRIREFRTDFYNLILRAKDIIILLPNYRRDLTQEAENKESLFFDPNLGDR</sequence>
<evidence type="ECO:0000256" key="1">
    <source>
        <dbReference type="SAM" id="Coils"/>
    </source>
</evidence>
<keyword evidence="3" id="KW-1185">Reference proteome</keyword>
<dbReference type="AlphaFoldDB" id="A0A378I2B2"/>
<keyword evidence="1" id="KW-0175">Coiled coil</keyword>
<dbReference type="OrthoDB" id="5649041at2"/>
<dbReference type="RefSeq" id="WP_115302831.1">
    <property type="nucleotide sequence ID" value="NZ_CAAAHO010000004.1"/>
</dbReference>